<dbReference type="InterPro" id="IPR013154">
    <property type="entry name" value="ADH-like_N"/>
</dbReference>
<sequence>MKAIVYRKYGATDVLEQQVLPKPEPSENELLIKVKSVEVTKTDCEMRSFNFAVKWFWLPLRLALGLFKPRRKVLGSYFSGEVVAVGCNVKEFSIGDAVFGSSGFSLGAYAEYISLPSDACLVKKPKELTFEQAAAIPLGGINALHYLQRVNIKKADKVLVNGAGASIGSFAVQIAKAMGAEVTAVDSSVKKAMLQEIGADHFIDYTKSSFLDTLEKYDVIFDMVPQSSYSGCIRLLKPNGRYLCANPTFIKMLRSVVTPIVTNKQVYFAFAPETKEYLIQLIELVEKQKILPAIDKVFSMERIIEAHQRVETEQRCGIVLLTINNE</sequence>
<evidence type="ECO:0000259" key="1">
    <source>
        <dbReference type="SMART" id="SM00829"/>
    </source>
</evidence>
<keyword evidence="3" id="KW-1185">Reference proteome</keyword>
<dbReference type="Pfam" id="PF13602">
    <property type="entry name" value="ADH_zinc_N_2"/>
    <property type="match status" value="1"/>
</dbReference>
<dbReference type="InterPro" id="IPR036291">
    <property type="entry name" value="NAD(P)-bd_dom_sf"/>
</dbReference>
<evidence type="ECO:0000313" key="2">
    <source>
        <dbReference type="EMBL" id="GLX77427.1"/>
    </source>
</evidence>
<dbReference type="SUPFAM" id="SSF51735">
    <property type="entry name" value="NAD(P)-binding Rossmann-fold domains"/>
    <property type="match status" value="1"/>
</dbReference>
<gene>
    <name evidence="2" type="ORF">tinsulaeT_07670</name>
</gene>
<protein>
    <submittedName>
        <fullName evidence="2">Alcohol dehydrogenase</fullName>
    </submittedName>
</protein>
<accession>A0ABQ6GNB4</accession>
<proteinExistence type="predicted"/>
<dbReference type="Gene3D" id="3.90.180.10">
    <property type="entry name" value="Medium-chain alcohol dehydrogenases, catalytic domain"/>
    <property type="match status" value="1"/>
</dbReference>
<dbReference type="PANTHER" id="PTHR11695">
    <property type="entry name" value="ALCOHOL DEHYDROGENASE RELATED"/>
    <property type="match status" value="1"/>
</dbReference>
<dbReference type="InterPro" id="IPR011032">
    <property type="entry name" value="GroES-like_sf"/>
</dbReference>
<dbReference type="Pfam" id="PF08240">
    <property type="entry name" value="ADH_N"/>
    <property type="match status" value="1"/>
</dbReference>
<dbReference type="InterPro" id="IPR020843">
    <property type="entry name" value="ER"/>
</dbReference>
<dbReference type="SMART" id="SM00829">
    <property type="entry name" value="PKS_ER"/>
    <property type="match status" value="1"/>
</dbReference>
<dbReference type="InterPro" id="IPR050700">
    <property type="entry name" value="YIM1/Zinc_Alcohol_DH_Fams"/>
</dbReference>
<dbReference type="Gene3D" id="3.40.50.720">
    <property type="entry name" value="NAD(P)-binding Rossmann-like Domain"/>
    <property type="match status" value="1"/>
</dbReference>
<name>A0ABQ6GNB4_9GAMM</name>
<organism evidence="2 3">
    <name type="scientific">Thalassotalea insulae</name>
    <dbReference type="NCBI Taxonomy" id="2056778"/>
    <lineage>
        <taxon>Bacteria</taxon>
        <taxon>Pseudomonadati</taxon>
        <taxon>Pseudomonadota</taxon>
        <taxon>Gammaproteobacteria</taxon>
        <taxon>Alteromonadales</taxon>
        <taxon>Colwelliaceae</taxon>
        <taxon>Thalassotalea</taxon>
    </lineage>
</organism>
<comment type="caution">
    <text evidence="2">The sequence shown here is derived from an EMBL/GenBank/DDBJ whole genome shotgun (WGS) entry which is preliminary data.</text>
</comment>
<dbReference type="SUPFAM" id="SSF50129">
    <property type="entry name" value="GroES-like"/>
    <property type="match status" value="1"/>
</dbReference>
<dbReference type="CDD" id="cd08267">
    <property type="entry name" value="MDR1"/>
    <property type="match status" value="1"/>
</dbReference>
<dbReference type="PANTHER" id="PTHR11695:SF648">
    <property type="entry name" value="ZINC-BINDING OXIDOREDUCTASE"/>
    <property type="match status" value="1"/>
</dbReference>
<reference evidence="2 3" key="1">
    <citation type="submission" date="2023-03" db="EMBL/GenBank/DDBJ databases">
        <title>Draft genome sequence of Thalassotalea insulae KCTC 62186T.</title>
        <authorList>
            <person name="Sawabe T."/>
        </authorList>
    </citation>
    <scope>NUCLEOTIDE SEQUENCE [LARGE SCALE GENOMIC DNA]</scope>
    <source>
        <strain evidence="2 3">KCTC 62186</strain>
    </source>
</reference>
<feature type="domain" description="Enoyl reductase (ER)" evidence="1">
    <location>
        <begin position="10"/>
        <end position="321"/>
    </location>
</feature>
<dbReference type="EMBL" id="BSST01000001">
    <property type="protein sequence ID" value="GLX77427.1"/>
    <property type="molecule type" value="Genomic_DNA"/>
</dbReference>
<dbReference type="Proteomes" id="UP001157186">
    <property type="component" value="Unassembled WGS sequence"/>
</dbReference>
<evidence type="ECO:0000313" key="3">
    <source>
        <dbReference type="Proteomes" id="UP001157186"/>
    </source>
</evidence>